<evidence type="ECO:0000313" key="3">
    <source>
        <dbReference type="Proteomes" id="UP000199024"/>
    </source>
</evidence>
<feature type="region of interest" description="Disordered" evidence="1">
    <location>
        <begin position="41"/>
        <end position="65"/>
    </location>
</feature>
<accession>A0A1I6MGL4</accession>
<sequence length="65" mass="7001">MSTVDISTNPQITQDDEINPKQTEQQKIDEVAGQMAQKAGKVEHHSETSDNVGGVRSTSGGIFTK</sequence>
<dbReference type="RefSeq" id="WP_089839503.1">
    <property type="nucleotide sequence ID" value="NZ_FOZL01000001.1"/>
</dbReference>
<dbReference type="Proteomes" id="UP000199024">
    <property type="component" value="Unassembled WGS sequence"/>
</dbReference>
<keyword evidence="3" id="KW-1185">Reference proteome</keyword>
<name>A0A1I6MGL4_9BACT</name>
<feature type="compositionally biased region" description="Polar residues" evidence="1">
    <location>
        <begin position="1"/>
        <end position="13"/>
    </location>
</feature>
<evidence type="ECO:0000313" key="2">
    <source>
        <dbReference type="EMBL" id="SFS14737.1"/>
    </source>
</evidence>
<dbReference type="EMBL" id="FOZL01000001">
    <property type="protein sequence ID" value="SFS14737.1"/>
    <property type="molecule type" value="Genomic_DNA"/>
</dbReference>
<organism evidence="2 3">
    <name type="scientific">Granulicella pectinivorans</name>
    <dbReference type="NCBI Taxonomy" id="474950"/>
    <lineage>
        <taxon>Bacteria</taxon>
        <taxon>Pseudomonadati</taxon>
        <taxon>Acidobacteriota</taxon>
        <taxon>Terriglobia</taxon>
        <taxon>Terriglobales</taxon>
        <taxon>Acidobacteriaceae</taxon>
        <taxon>Granulicella</taxon>
    </lineage>
</organism>
<reference evidence="2 3" key="1">
    <citation type="submission" date="2016-10" db="EMBL/GenBank/DDBJ databases">
        <authorList>
            <person name="de Groot N.N."/>
        </authorList>
    </citation>
    <scope>NUCLEOTIDE SEQUENCE [LARGE SCALE GENOMIC DNA]</scope>
    <source>
        <strain evidence="2 3">DSM 21001</strain>
    </source>
</reference>
<dbReference type="OrthoDB" id="9906510at2"/>
<dbReference type="AlphaFoldDB" id="A0A1I6MGL4"/>
<protein>
    <submittedName>
        <fullName evidence="2">Uncharacterized protein</fullName>
    </submittedName>
</protein>
<feature type="compositionally biased region" description="Polar residues" evidence="1">
    <location>
        <begin position="56"/>
        <end position="65"/>
    </location>
</feature>
<proteinExistence type="predicted"/>
<gene>
    <name evidence="2" type="ORF">SAMN05421771_2589</name>
</gene>
<evidence type="ECO:0000256" key="1">
    <source>
        <dbReference type="SAM" id="MobiDB-lite"/>
    </source>
</evidence>
<feature type="region of interest" description="Disordered" evidence="1">
    <location>
        <begin position="1"/>
        <end position="25"/>
    </location>
</feature>
<dbReference type="STRING" id="474950.SAMN05421771_2589"/>